<dbReference type="STRING" id="117157.SAMN04489717_5801"/>
<dbReference type="PANTHER" id="PTHR33744">
    <property type="entry name" value="CARBOHYDRATE DIACID REGULATOR"/>
    <property type="match status" value="1"/>
</dbReference>
<feature type="compositionally biased region" description="Basic and acidic residues" evidence="2">
    <location>
        <begin position="41"/>
        <end position="52"/>
    </location>
</feature>
<dbReference type="InterPro" id="IPR025751">
    <property type="entry name" value="RsbRD_N_dom"/>
</dbReference>
<feature type="domain" description="RsbT co-antagonist protein RsbRD N-terminal" evidence="4">
    <location>
        <begin position="73"/>
        <end position="190"/>
    </location>
</feature>
<organism evidence="6 7">
    <name type="scientific">Actinopolymorpha singaporensis</name>
    <dbReference type="NCBI Taxonomy" id="117157"/>
    <lineage>
        <taxon>Bacteria</taxon>
        <taxon>Bacillati</taxon>
        <taxon>Actinomycetota</taxon>
        <taxon>Actinomycetes</taxon>
        <taxon>Propionibacteriales</taxon>
        <taxon>Actinopolymorphaceae</taxon>
        <taxon>Actinopolymorpha</taxon>
    </lineage>
</organism>
<dbReference type="EMBL" id="LT629732">
    <property type="protein sequence ID" value="SDT26961.1"/>
    <property type="molecule type" value="Genomic_DNA"/>
</dbReference>
<evidence type="ECO:0000313" key="6">
    <source>
        <dbReference type="EMBL" id="SDT26961.1"/>
    </source>
</evidence>
<dbReference type="Pfam" id="PF13556">
    <property type="entry name" value="HTH_30"/>
    <property type="match status" value="1"/>
</dbReference>
<accession>A0A1H1YZS7</accession>
<dbReference type="Proteomes" id="UP000198983">
    <property type="component" value="Chromosome I"/>
</dbReference>
<reference evidence="6 7" key="1">
    <citation type="submission" date="2016-10" db="EMBL/GenBank/DDBJ databases">
        <authorList>
            <person name="de Groot N.N."/>
        </authorList>
    </citation>
    <scope>NUCLEOTIDE SEQUENCE [LARGE SCALE GENOMIC DNA]</scope>
    <source>
        <strain evidence="6 7">DSM 22024</strain>
    </source>
</reference>
<dbReference type="PANTHER" id="PTHR33744:SF7">
    <property type="entry name" value="PUCR FAMILY TRANSCRIPTIONAL REGULATOR"/>
    <property type="match status" value="1"/>
</dbReference>
<evidence type="ECO:0000259" key="5">
    <source>
        <dbReference type="Pfam" id="PF17853"/>
    </source>
</evidence>
<evidence type="ECO:0000259" key="4">
    <source>
        <dbReference type="Pfam" id="PF14361"/>
    </source>
</evidence>
<proteinExistence type="inferred from homology"/>
<dbReference type="InterPro" id="IPR041522">
    <property type="entry name" value="CdaR_GGDEF"/>
</dbReference>
<comment type="similarity">
    <text evidence="1">Belongs to the CdaR family.</text>
</comment>
<feature type="domain" description="PucR C-terminal helix-turn-helix" evidence="3">
    <location>
        <begin position="365"/>
        <end position="422"/>
    </location>
</feature>
<protein>
    <submittedName>
        <fullName evidence="6">PucR C-terminal helix-turn-helix domain-containing protein</fullName>
    </submittedName>
</protein>
<dbReference type="Pfam" id="PF14361">
    <property type="entry name" value="RsbRD_N"/>
    <property type="match status" value="1"/>
</dbReference>
<evidence type="ECO:0000256" key="1">
    <source>
        <dbReference type="ARBA" id="ARBA00006754"/>
    </source>
</evidence>
<feature type="domain" description="CdaR GGDEF-like" evidence="5">
    <location>
        <begin position="203"/>
        <end position="317"/>
    </location>
</feature>
<dbReference type="InterPro" id="IPR025736">
    <property type="entry name" value="PucR_C-HTH_dom"/>
</dbReference>
<feature type="compositionally biased region" description="Low complexity" evidence="2">
    <location>
        <begin position="59"/>
        <end position="70"/>
    </location>
</feature>
<dbReference type="Pfam" id="PF17853">
    <property type="entry name" value="GGDEF_2"/>
    <property type="match status" value="1"/>
</dbReference>
<sequence>MTDDNRGVNGAPEGPWTSRGAAAARRALDEFAAEVPTVVFERPEAGSADRSRPRARQHGPPQGAGAGPQTPGSPPPGRSHDSLAGVIEENVHRYFRAADEHRLPTRAELAEVREDAARHARADVPLADLLSAYHLSARSGWEEVLSAADQSELRRWSEHLLAYLRSVTAAVSSGYVEGHQEFHDEENTARRALTKALLAGEPASAHAERAGISLTTNHVVLVFTIGGAADVAAEKVGHLIQEELDAYAGTPVPSVLDGRRGVALLPGPGDTLPSLELGLTSLAERLGAALTAPVRVGAERAVGLSAIPDAVDQAEEIAHLAYALGRPPGAYVLSDVLLEYQLTRPGPGRDRLARILDCLDRHPHLVETLLAYQRSGHNRRQAAAELHVHPNTLDYRLNRVAKLTRLDPGRPADAQLLAAAVIARTPLSGTERSASARCVHDHGHAHQADRGTEQVPPVRAEPVDDDSPGQ</sequence>
<dbReference type="AlphaFoldDB" id="A0A1H1YZS7"/>
<feature type="region of interest" description="Disordered" evidence="2">
    <location>
        <begin position="1"/>
        <end position="22"/>
    </location>
</feature>
<evidence type="ECO:0000259" key="3">
    <source>
        <dbReference type="Pfam" id="PF13556"/>
    </source>
</evidence>
<feature type="region of interest" description="Disordered" evidence="2">
    <location>
        <begin position="433"/>
        <end position="470"/>
    </location>
</feature>
<evidence type="ECO:0000256" key="2">
    <source>
        <dbReference type="SAM" id="MobiDB-lite"/>
    </source>
</evidence>
<dbReference type="InterPro" id="IPR042070">
    <property type="entry name" value="PucR_C-HTH_sf"/>
</dbReference>
<keyword evidence="7" id="KW-1185">Reference proteome</keyword>
<dbReference type="Gene3D" id="1.10.10.2840">
    <property type="entry name" value="PucR C-terminal helix-turn-helix domain"/>
    <property type="match status" value="1"/>
</dbReference>
<feature type="compositionally biased region" description="Basic and acidic residues" evidence="2">
    <location>
        <begin position="438"/>
        <end position="452"/>
    </location>
</feature>
<evidence type="ECO:0000313" key="7">
    <source>
        <dbReference type="Proteomes" id="UP000198983"/>
    </source>
</evidence>
<feature type="region of interest" description="Disordered" evidence="2">
    <location>
        <begin position="34"/>
        <end position="82"/>
    </location>
</feature>
<dbReference type="InterPro" id="IPR051448">
    <property type="entry name" value="CdaR-like_regulators"/>
</dbReference>
<gene>
    <name evidence="6" type="ORF">SAMN04489717_5801</name>
</gene>
<name>A0A1H1YZS7_9ACTN</name>